<gene>
    <name evidence="2" type="ORF">FPZ43_18490</name>
</gene>
<evidence type="ECO:0000313" key="2">
    <source>
        <dbReference type="EMBL" id="TWR24414.1"/>
    </source>
</evidence>
<organism evidence="2 3">
    <name type="scientific">Mucilaginibacter pallidiroseus</name>
    <dbReference type="NCBI Taxonomy" id="2599295"/>
    <lineage>
        <taxon>Bacteria</taxon>
        <taxon>Pseudomonadati</taxon>
        <taxon>Bacteroidota</taxon>
        <taxon>Sphingobacteriia</taxon>
        <taxon>Sphingobacteriales</taxon>
        <taxon>Sphingobacteriaceae</taxon>
        <taxon>Mucilaginibacter</taxon>
    </lineage>
</organism>
<protein>
    <submittedName>
        <fullName evidence="2">SDR family oxidoreductase</fullName>
    </submittedName>
</protein>
<accession>A0A563TYI3</accession>
<dbReference type="SUPFAM" id="SSF51735">
    <property type="entry name" value="NAD(P)-binding Rossmann-fold domains"/>
    <property type="match status" value="1"/>
</dbReference>
<reference evidence="2 3" key="1">
    <citation type="submission" date="2019-07" db="EMBL/GenBank/DDBJ databases">
        <authorList>
            <person name="Kim J."/>
        </authorList>
    </citation>
    <scope>NUCLEOTIDE SEQUENCE [LARGE SCALE GENOMIC DNA]</scope>
    <source>
        <strain evidence="3">dk17</strain>
    </source>
</reference>
<dbReference type="Pfam" id="PF13561">
    <property type="entry name" value="adh_short_C2"/>
    <property type="match status" value="1"/>
</dbReference>
<comment type="caution">
    <text evidence="2">The sequence shown here is derived from an EMBL/GenBank/DDBJ whole genome shotgun (WGS) entry which is preliminary data.</text>
</comment>
<evidence type="ECO:0000313" key="3">
    <source>
        <dbReference type="Proteomes" id="UP000320042"/>
    </source>
</evidence>
<keyword evidence="1" id="KW-0560">Oxidoreductase</keyword>
<dbReference type="PANTHER" id="PTHR43658:SF8">
    <property type="entry name" value="17-BETA-HYDROXYSTEROID DEHYDROGENASE 14-RELATED"/>
    <property type="match status" value="1"/>
</dbReference>
<keyword evidence="3" id="KW-1185">Reference proteome</keyword>
<dbReference type="GO" id="GO:0016491">
    <property type="term" value="F:oxidoreductase activity"/>
    <property type="evidence" value="ECO:0007669"/>
    <property type="project" value="UniProtKB-KW"/>
</dbReference>
<proteinExistence type="predicted"/>
<dbReference type="Proteomes" id="UP000320042">
    <property type="component" value="Unassembled WGS sequence"/>
</dbReference>
<sequence>MLTKIWALELAPFGIRVNALAPGPTDTPVLSNAGFSAEDIKNIQDAEQDEIPLKRRGDVSDIVGIAAALTGAASWLTGAIIPVDGGISVS</sequence>
<dbReference type="OrthoDB" id="9803333at2"/>
<dbReference type="AlphaFoldDB" id="A0A563TYI3"/>
<dbReference type="InterPro" id="IPR036291">
    <property type="entry name" value="NAD(P)-bd_dom_sf"/>
</dbReference>
<dbReference type="InterPro" id="IPR002347">
    <property type="entry name" value="SDR_fam"/>
</dbReference>
<evidence type="ECO:0000256" key="1">
    <source>
        <dbReference type="ARBA" id="ARBA00023002"/>
    </source>
</evidence>
<dbReference type="Gene3D" id="3.40.50.720">
    <property type="entry name" value="NAD(P)-binding Rossmann-like Domain"/>
    <property type="match status" value="1"/>
</dbReference>
<dbReference type="PRINTS" id="PR00081">
    <property type="entry name" value="GDHRDH"/>
</dbReference>
<dbReference type="EMBL" id="VOEJ01000011">
    <property type="protein sequence ID" value="TWR24414.1"/>
    <property type="molecule type" value="Genomic_DNA"/>
</dbReference>
<name>A0A563TYI3_9SPHI</name>
<dbReference type="PANTHER" id="PTHR43658">
    <property type="entry name" value="SHORT-CHAIN DEHYDROGENASE/REDUCTASE"/>
    <property type="match status" value="1"/>
</dbReference>